<feature type="region of interest" description="Disordered" evidence="2">
    <location>
        <begin position="158"/>
        <end position="179"/>
    </location>
</feature>
<dbReference type="AlphaFoldDB" id="A0A919FX15"/>
<dbReference type="EMBL" id="BNCD01000003">
    <property type="protein sequence ID" value="GHH73955.1"/>
    <property type="molecule type" value="Genomic_DNA"/>
</dbReference>
<evidence type="ECO:0000259" key="3">
    <source>
        <dbReference type="Pfam" id="PF13581"/>
    </source>
</evidence>
<reference evidence="4" key="2">
    <citation type="submission" date="2020-09" db="EMBL/GenBank/DDBJ databases">
        <authorList>
            <person name="Sun Q."/>
            <person name="Ohkuma M."/>
        </authorList>
    </citation>
    <scope>NUCLEOTIDE SEQUENCE</scope>
    <source>
        <strain evidence="4">JCM 5069</strain>
    </source>
</reference>
<keyword evidence="1" id="KW-0723">Serine/threonine-protein kinase</keyword>
<dbReference type="InterPro" id="IPR036890">
    <property type="entry name" value="HATPase_C_sf"/>
</dbReference>
<comment type="caution">
    <text evidence="4">The sequence shown here is derived from an EMBL/GenBank/DDBJ whole genome shotgun (WGS) entry which is preliminary data.</text>
</comment>
<proteinExistence type="predicted"/>
<keyword evidence="1" id="KW-0808">Transferase</keyword>
<dbReference type="Pfam" id="PF13581">
    <property type="entry name" value="HATPase_c_2"/>
    <property type="match status" value="1"/>
</dbReference>
<evidence type="ECO:0000313" key="4">
    <source>
        <dbReference type="EMBL" id="GHH73955.1"/>
    </source>
</evidence>
<dbReference type="InterPro" id="IPR050267">
    <property type="entry name" value="Anti-sigma-factor_SerPK"/>
</dbReference>
<protein>
    <recommendedName>
        <fullName evidence="3">Histidine kinase/HSP90-like ATPase domain-containing protein</fullName>
    </recommendedName>
</protein>
<sequence>MTPSVPLRTTAIETGTGSDTAAAVLPLEAVVRHLRFELAAHPGSAAQARRMTRAWLTAWAVCEDTCDSAALIVSELVTNAIVHTSSRQIVCELRDEDGKVRIAVGDEGRSPGDPSPSVCRDEEEHGRGLLLVAAVCSAWGALETGPGLQVWAELPHEAADRRTGPAADSVRGTGAEWVS</sequence>
<organism evidence="4 5">
    <name type="scientific">Streptomyces sulfonofaciens</name>
    <dbReference type="NCBI Taxonomy" id="68272"/>
    <lineage>
        <taxon>Bacteria</taxon>
        <taxon>Bacillati</taxon>
        <taxon>Actinomycetota</taxon>
        <taxon>Actinomycetes</taxon>
        <taxon>Kitasatosporales</taxon>
        <taxon>Streptomycetaceae</taxon>
        <taxon>Streptomyces</taxon>
    </lineage>
</organism>
<dbReference type="PANTHER" id="PTHR35526">
    <property type="entry name" value="ANTI-SIGMA-F FACTOR RSBW-RELATED"/>
    <property type="match status" value="1"/>
</dbReference>
<dbReference type="CDD" id="cd16936">
    <property type="entry name" value="HATPase_RsbW-like"/>
    <property type="match status" value="1"/>
</dbReference>
<keyword evidence="5" id="KW-1185">Reference proteome</keyword>
<accession>A0A919FX15</accession>
<dbReference type="Proteomes" id="UP000603708">
    <property type="component" value="Unassembled WGS sequence"/>
</dbReference>
<evidence type="ECO:0000256" key="2">
    <source>
        <dbReference type="SAM" id="MobiDB-lite"/>
    </source>
</evidence>
<evidence type="ECO:0000313" key="5">
    <source>
        <dbReference type="Proteomes" id="UP000603708"/>
    </source>
</evidence>
<name>A0A919FX15_9ACTN</name>
<dbReference type="Gene3D" id="3.30.565.10">
    <property type="entry name" value="Histidine kinase-like ATPase, C-terminal domain"/>
    <property type="match status" value="1"/>
</dbReference>
<reference evidence="4" key="1">
    <citation type="journal article" date="2014" name="Int. J. Syst. Evol. Microbiol.">
        <title>Complete genome sequence of Corynebacterium casei LMG S-19264T (=DSM 44701T), isolated from a smear-ripened cheese.</title>
        <authorList>
            <consortium name="US DOE Joint Genome Institute (JGI-PGF)"/>
            <person name="Walter F."/>
            <person name="Albersmeier A."/>
            <person name="Kalinowski J."/>
            <person name="Ruckert C."/>
        </authorList>
    </citation>
    <scope>NUCLEOTIDE SEQUENCE</scope>
    <source>
        <strain evidence="4">JCM 5069</strain>
    </source>
</reference>
<dbReference type="PANTHER" id="PTHR35526:SF3">
    <property type="entry name" value="ANTI-SIGMA-F FACTOR RSBW"/>
    <property type="match status" value="1"/>
</dbReference>
<keyword evidence="1" id="KW-0418">Kinase</keyword>
<dbReference type="SUPFAM" id="SSF55874">
    <property type="entry name" value="ATPase domain of HSP90 chaperone/DNA topoisomerase II/histidine kinase"/>
    <property type="match status" value="1"/>
</dbReference>
<dbReference type="GO" id="GO:0004674">
    <property type="term" value="F:protein serine/threonine kinase activity"/>
    <property type="evidence" value="ECO:0007669"/>
    <property type="project" value="UniProtKB-KW"/>
</dbReference>
<gene>
    <name evidence="4" type="ORF">GCM10018793_13940</name>
</gene>
<dbReference type="InterPro" id="IPR003594">
    <property type="entry name" value="HATPase_dom"/>
</dbReference>
<evidence type="ECO:0000256" key="1">
    <source>
        <dbReference type="ARBA" id="ARBA00022527"/>
    </source>
</evidence>
<feature type="domain" description="Histidine kinase/HSP90-like ATPase" evidence="3">
    <location>
        <begin position="39"/>
        <end position="136"/>
    </location>
</feature>